<evidence type="ECO:0000313" key="2">
    <source>
        <dbReference type="EMBL" id="HIV12035.1"/>
    </source>
</evidence>
<dbReference type="AlphaFoldDB" id="A0A9D1NU28"/>
<keyword evidence="1" id="KW-1133">Transmembrane helix</keyword>
<comment type="caution">
    <text evidence="2">The sequence shown here is derived from an EMBL/GenBank/DDBJ whole genome shotgun (WGS) entry which is preliminary data.</text>
</comment>
<reference evidence="2" key="1">
    <citation type="submission" date="2020-10" db="EMBL/GenBank/DDBJ databases">
        <authorList>
            <person name="Gilroy R."/>
        </authorList>
    </citation>
    <scope>NUCLEOTIDE SEQUENCE</scope>
    <source>
        <strain evidence="2">ChiBcec2-4451</strain>
    </source>
</reference>
<accession>A0A9D1NU28</accession>
<gene>
    <name evidence="2" type="ORF">IAA63_02705</name>
</gene>
<feature type="transmembrane region" description="Helical" evidence="1">
    <location>
        <begin position="83"/>
        <end position="101"/>
    </location>
</feature>
<feature type="transmembrane region" description="Helical" evidence="1">
    <location>
        <begin position="113"/>
        <end position="130"/>
    </location>
</feature>
<feature type="transmembrane region" description="Helical" evidence="1">
    <location>
        <begin position="59"/>
        <end position="77"/>
    </location>
</feature>
<feature type="transmembrane region" description="Helical" evidence="1">
    <location>
        <begin position="136"/>
        <end position="154"/>
    </location>
</feature>
<proteinExistence type="predicted"/>
<feature type="transmembrane region" description="Helical" evidence="1">
    <location>
        <begin position="35"/>
        <end position="52"/>
    </location>
</feature>
<keyword evidence="1" id="KW-0812">Transmembrane</keyword>
<feature type="transmembrane region" description="Helical" evidence="1">
    <location>
        <begin position="256"/>
        <end position="274"/>
    </location>
</feature>
<evidence type="ECO:0000313" key="3">
    <source>
        <dbReference type="Proteomes" id="UP000886723"/>
    </source>
</evidence>
<feature type="transmembrane region" description="Helical" evidence="1">
    <location>
        <begin position="185"/>
        <end position="203"/>
    </location>
</feature>
<feature type="non-terminal residue" evidence="2">
    <location>
        <position position="275"/>
    </location>
</feature>
<feature type="transmembrane region" description="Helical" evidence="1">
    <location>
        <begin position="12"/>
        <end position="29"/>
    </location>
</feature>
<protein>
    <submittedName>
        <fullName evidence="2">Uncharacterized protein</fullName>
    </submittedName>
</protein>
<keyword evidence="1" id="KW-0472">Membrane</keyword>
<sequence length="275" mass="31465">MRKYAMKILEILHGGMLLAAIYCIVMQQVTDDIRMLLRGLYLLIPCAVLSVAAARVRKFWQFFLAAILVGAGGYLAGGTTAGRIWLCFLVVVAAFSFFEARARRTVCWLSQPAYPWLLLFLAVYFLGMYFESSFLRYYAVFNAGCYFILCNFHTNLTEMELFIQTHASLERLPVKKLGRTNQMMMWFLSGFTILIMFLSPFVGMEHVLTAAGRAFRDVLQWLLNLIPHGNSENMVMQQAAQQQMVMPGTAEEVPRWLQIIYQILDILGFIILICM</sequence>
<name>A0A9D1NU28_9FIRM</name>
<dbReference type="Proteomes" id="UP000886723">
    <property type="component" value="Unassembled WGS sequence"/>
</dbReference>
<dbReference type="EMBL" id="DVON01000050">
    <property type="protein sequence ID" value="HIV12035.1"/>
    <property type="molecule type" value="Genomic_DNA"/>
</dbReference>
<evidence type="ECO:0000256" key="1">
    <source>
        <dbReference type="SAM" id="Phobius"/>
    </source>
</evidence>
<organism evidence="2 3">
    <name type="scientific">Candidatus Pullilachnospira stercoravium</name>
    <dbReference type="NCBI Taxonomy" id="2840913"/>
    <lineage>
        <taxon>Bacteria</taxon>
        <taxon>Bacillati</taxon>
        <taxon>Bacillota</taxon>
        <taxon>Clostridia</taxon>
        <taxon>Lachnospirales</taxon>
        <taxon>Lachnospiraceae</taxon>
        <taxon>Lachnospiraceae incertae sedis</taxon>
        <taxon>Candidatus Pullilachnospira</taxon>
    </lineage>
</organism>
<reference evidence="2" key="2">
    <citation type="journal article" date="2021" name="PeerJ">
        <title>Extensive microbial diversity within the chicken gut microbiome revealed by metagenomics and culture.</title>
        <authorList>
            <person name="Gilroy R."/>
            <person name="Ravi A."/>
            <person name="Getino M."/>
            <person name="Pursley I."/>
            <person name="Horton D.L."/>
            <person name="Alikhan N.F."/>
            <person name="Baker D."/>
            <person name="Gharbi K."/>
            <person name="Hall N."/>
            <person name="Watson M."/>
            <person name="Adriaenssens E.M."/>
            <person name="Foster-Nyarko E."/>
            <person name="Jarju S."/>
            <person name="Secka A."/>
            <person name="Antonio M."/>
            <person name="Oren A."/>
            <person name="Chaudhuri R.R."/>
            <person name="La Ragione R."/>
            <person name="Hildebrand F."/>
            <person name="Pallen M.J."/>
        </authorList>
    </citation>
    <scope>NUCLEOTIDE SEQUENCE</scope>
    <source>
        <strain evidence="2">ChiBcec2-4451</strain>
    </source>
</reference>